<evidence type="ECO:0000313" key="2">
    <source>
        <dbReference type="Proteomes" id="UP000308671"/>
    </source>
</evidence>
<dbReference type="OrthoDB" id="3472142at2759"/>
<reference evidence="1 2" key="1">
    <citation type="submission" date="2017-12" db="EMBL/GenBank/DDBJ databases">
        <title>Comparative genomics of Botrytis spp.</title>
        <authorList>
            <person name="Valero-Jimenez C.A."/>
            <person name="Tapia P."/>
            <person name="Veloso J."/>
            <person name="Silva-Moreno E."/>
            <person name="Staats M."/>
            <person name="Valdes J.H."/>
            <person name="Van Kan J.A.L."/>
        </authorList>
    </citation>
    <scope>NUCLEOTIDE SEQUENCE [LARGE SCALE GENOMIC DNA]</scope>
    <source>
        <strain evidence="1 2">MUCL435</strain>
    </source>
</reference>
<keyword evidence="2" id="KW-1185">Reference proteome</keyword>
<comment type="caution">
    <text evidence="1">The sequence shown here is derived from an EMBL/GenBank/DDBJ whole genome shotgun (WGS) entry which is preliminary data.</text>
</comment>
<dbReference type="EMBL" id="PQXL01000455">
    <property type="protein sequence ID" value="THV45730.1"/>
    <property type="molecule type" value="Genomic_DNA"/>
</dbReference>
<gene>
    <name evidence="1" type="ORF">BGAL_0456g00040</name>
</gene>
<dbReference type="Proteomes" id="UP000308671">
    <property type="component" value="Unassembled WGS sequence"/>
</dbReference>
<evidence type="ECO:0000313" key="1">
    <source>
        <dbReference type="EMBL" id="THV45730.1"/>
    </source>
</evidence>
<accession>A0A4S8QM70</accession>
<name>A0A4S8QM70_9HELO</name>
<proteinExistence type="predicted"/>
<organism evidence="1 2">
    <name type="scientific">Botrytis galanthina</name>
    <dbReference type="NCBI Taxonomy" id="278940"/>
    <lineage>
        <taxon>Eukaryota</taxon>
        <taxon>Fungi</taxon>
        <taxon>Dikarya</taxon>
        <taxon>Ascomycota</taxon>
        <taxon>Pezizomycotina</taxon>
        <taxon>Leotiomycetes</taxon>
        <taxon>Helotiales</taxon>
        <taxon>Sclerotiniaceae</taxon>
        <taxon>Botrytis</taxon>
    </lineage>
</organism>
<protein>
    <submittedName>
        <fullName evidence="1">Uncharacterized protein</fullName>
    </submittedName>
</protein>
<sequence length="676" mass="78032">MMMEFFDHMRALADKLHNRTRISLPHSHDPKSDDNLEEELDELIKYLSTIHARFHDVQGTSGQNGDPRLSGDLIKILISVHGNLQATLQLIEEEDAKNYNATKKAFLWKSELLNSVAEAIAIENHKLRVLLCTFDPDANVEAAIPEEWRKWRSRKIEAYVEMEIQRCGRQGHEIRQLDGYNYQFKWNKLNDAEYLSHISGDKLCKVSAKSWEAFIQCFTRNLQIAQEESCQPSDRWIHLMICSHYLMSARSTLEYRQFAIHFKHPQDLCIIDTGFTLHHYITELEILLFGILTELETEYLNPDTVQERTRTNNSQQLTPLIPQTPPLVQDRHESVSTGSTQSMSIDEYGVIFKCQLGGEQADHVIKIRIDAEGALTLDFDEELRFWPTTLQAFRELDLRRASIHPNYLTLGIYMCDLTLERKMRGRLDITNGRLFFQSSTSMKEFQRALTGYKVLVDFQRGIKLRTLEKYQFESKNAITGRLQIWLKDFSKGHDSTQVGAGSSLRRASTSLSTMSGTTFASIATLKAQQAIPGSHLTTVDEGSGLQIEMPVPPLVIMFVESSSRDGKIQRGQILAFKFAEHSKLDRKKCKPDDKFPRCFVLHPVRCDLEIGPLKFPQNPKELSWLEVSFSNDEERDIFTKQLEDARKIFHRRMEQHNKGLKFMRQGRHNTKEYGVD</sequence>
<dbReference type="AlphaFoldDB" id="A0A4S8QM70"/>